<evidence type="ECO:0000256" key="1">
    <source>
        <dbReference type="ARBA" id="ARBA00010552"/>
    </source>
</evidence>
<dbReference type="EMBL" id="HE978325">
    <property type="protein sequence ID" value="CCK72765.1"/>
    <property type="molecule type" value="Genomic_DNA"/>
</dbReference>
<dbReference type="HOGENOM" id="CLU_100715_7_2_1"/>
<dbReference type="KEGG" id="kng:KNAG_0L01450"/>
<dbReference type="RefSeq" id="XP_022467009.1">
    <property type="nucleotide sequence ID" value="XM_022610743.1"/>
</dbReference>
<dbReference type="GeneID" id="34528538"/>
<keyword evidence="3" id="KW-1185">Reference proteome</keyword>
<dbReference type="PANTHER" id="PTHR11803">
    <property type="entry name" value="2-IMINOBUTANOATE/2-IMINOPROPANOATE DEAMINASE RIDA"/>
    <property type="match status" value="1"/>
</dbReference>
<dbReference type="Pfam" id="PF01042">
    <property type="entry name" value="Ribonuc_L-PSP"/>
    <property type="match status" value="1"/>
</dbReference>
<name>J7RD04_HUIN7</name>
<dbReference type="GO" id="GO:0019239">
    <property type="term" value="F:deaminase activity"/>
    <property type="evidence" value="ECO:0007669"/>
    <property type="project" value="TreeGrafter"/>
</dbReference>
<dbReference type="SUPFAM" id="SSF55298">
    <property type="entry name" value="YjgF-like"/>
    <property type="match status" value="1"/>
</dbReference>
<evidence type="ECO:0000313" key="3">
    <source>
        <dbReference type="Proteomes" id="UP000006310"/>
    </source>
</evidence>
<dbReference type="OMA" id="PAKFSHG"/>
<organism evidence="2 3">
    <name type="scientific">Huiozyma naganishii (strain ATCC MYA-139 / BCRC 22969 / CBS 8797 / KCTC 17520 / NBRC 10181 / NCYC 3082 / Yp74L-3)</name>
    <name type="common">Yeast</name>
    <name type="synonym">Kazachstania naganishii</name>
    <dbReference type="NCBI Taxonomy" id="1071383"/>
    <lineage>
        <taxon>Eukaryota</taxon>
        <taxon>Fungi</taxon>
        <taxon>Dikarya</taxon>
        <taxon>Ascomycota</taxon>
        <taxon>Saccharomycotina</taxon>
        <taxon>Saccharomycetes</taxon>
        <taxon>Saccharomycetales</taxon>
        <taxon>Saccharomycetaceae</taxon>
        <taxon>Huiozyma</taxon>
    </lineage>
</organism>
<sequence>MTTTTLTPVNAQGAPAAAASYSHAMKANNLVFVSGQVPLTADNKMLEGSIAEKAEQVITNIKTILAASNSALDRVVKCNIFLADINNFAEFNTVYAKHFHDHKPARSCVAVAALPLNADLEMEVIAVENDN</sequence>
<dbReference type="AlphaFoldDB" id="J7RD04"/>
<dbReference type="NCBIfam" id="TIGR00004">
    <property type="entry name" value="Rid family detoxifying hydrolase"/>
    <property type="match status" value="1"/>
</dbReference>
<proteinExistence type="inferred from homology"/>
<dbReference type="PROSITE" id="PS01094">
    <property type="entry name" value="UPF0076"/>
    <property type="match status" value="1"/>
</dbReference>
<dbReference type="PANTHER" id="PTHR11803:SF58">
    <property type="entry name" value="PROTEIN HMF1-RELATED"/>
    <property type="match status" value="1"/>
</dbReference>
<dbReference type="InterPro" id="IPR019897">
    <property type="entry name" value="RidA_CS"/>
</dbReference>
<reference evidence="3" key="2">
    <citation type="submission" date="2012-08" db="EMBL/GenBank/DDBJ databases">
        <title>Genome sequence of Kazachstania naganishii.</title>
        <authorList>
            <person name="Gordon J.L."/>
            <person name="Armisen D."/>
            <person name="Proux-Wera E."/>
            <person name="OhEigeartaigh S.S."/>
            <person name="Byrne K.P."/>
            <person name="Wolfe K.H."/>
        </authorList>
    </citation>
    <scope>NUCLEOTIDE SEQUENCE [LARGE SCALE GENOMIC DNA]</scope>
    <source>
        <strain evidence="3">ATCC MYA-139 / BCRC 22969 / CBS 8797 / CCRC 22969 / KCTC 17520 / NBRC 10181 / NCYC 3082</strain>
    </source>
</reference>
<reference evidence="2 3" key="1">
    <citation type="journal article" date="2011" name="Proc. Natl. Acad. Sci. U.S.A.">
        <title>Evolutionary erosion of yeast sex chromosomes by mating-type switching accidents.</title>
        <authorList>
            <person name="Gordon J.L."/>
            <person name="Armisen D."/>
            <person name="Proux-Wera E."/>
            <person name="Oheigeartaigh S.S."/>
            <person name="Byrne K.P."/>
            <person name="Wolfe K.H."/>
        </authorList>
    </citation>
    <scope>NUCLEOTIDE SEQUENCE [LARGE SCALE GENOMIC DNA]</scope>
    <source>
        <strain evidence="3">ATCC MYA-139 / BCRC 22969 / CBS 8797 / CCRC 22969 / KCTC 17520 / NBRC 10181 / NCYC 3082</strain>
    </source>
</reference>
<comment type="similarity">
    <text evidence="1">Belongs to the RutC family.</text>
</comment>
<gene>
    <name evidence="2" type="primary">KNAG0L01450</name>
    <name evidence="2" type="ordered locus">KNAG_0L01450</name>
</gene>
<protein>
    <submittedName>
        <fullName evidence="2">Uncharacterized protein</fullName>
    </submittedName>
</protein>
<dbReference type="FunFam" id="3.30.1330.40:FF:000001">
    <property type="entry name" value="L-PSP family endoribonuclease"/>
    <property type="match status" value="1"/>
</dbReference>
<dbReference type="OrthoDB" id="309640at2759"/>
<dbReference type="eggNOG" id="KOG2317">
    <property type="taxonomic scope" value="Eukaryota"/>
</dbReference>
<dbReference type="InterPro" id="IPR006056">
    <property type="entry name" value="RidA"/>
</dbReference>
<evidence type="ECO:0000313" key="2">
    <source>
        <dbReference type="EMBL" id="CCK72765.1"/>
    </source>
</evidence>
<dbReference type="InterPro" id="IPR035959">
    <property type="entry name" value="RutC-like_sf"/>
</dbReference>
<dbReference type="STRING" id="1071383.J7RD04"/>
<dbReference type="Proteomes" id="UP000006310">
    <property type="component" value="Chromosome 12"/>
</dbReference>
<dbReference type="Gene3D" id="3.30.1330.40">
    <property type="entry name" value="RutC-like"/>
    <property type="match status" value="1"/>
</dbReference>
<dbReference type="GO" id="GO:0005758">
    <property type="term" value="C:mitochondrial intermembrane space"/>
    <property type="evidence" value="ECO:0007669"/>
    <property type="project" value="EnsemblFungi"/>
</dbReference>
<dbReference type="InterPro" id="IPR006175">
    <property type="entry name" value="YjgF/YER057c/UK114"/>
</dbReference>
<dbReference type="GO" id="GO:0005634">
    <property type="term" value="C:nucleus"/>
    <property type="evidence" value="ECO:0007669"/>
    <property type="project" value="EnsemblFungi"/>
</dbReference>
<dbReference type="CDD" id="cd00448">
    <property type="entry name" value="YjgF_YER057c_UK114_family"/>
    <property type="match status" value="1"/>
</dbReference>
<accession>J7RD04</accession>
<dbReference type="GO" id="GO:0005829">
    <property type="term" value="C:cytosol"/>
    <property type="evidence" value="ECO:0007669"/>
    <property type="project" value="EnsemblFungi"/>
</dbReference>